<evidence type="ECO:0000256" key="1">
    <source>
        <dbReference type="SAM" id="SignalP"/>
    </source>
</evidence>
<dbReference type="KEGG" id="aaut:ACETAC_07475"/>
<dbReference type="GO" id="GO:0030435">
    <property type="term" value="P:sporulation resulting in formation of a cellular spore"/>
    <property type="evidence" value="ECO:0007669"/>
    <property type="project" value="InterPro"/>
</dbReference>
<protein>
    <submittedName>
        <fullName evidence="4">SpoIID/LytB domain-containing protein</fullName>
    </submittedName>
</protein>
<name>A0A975AUK7_9THEO</name>
<dbReference type="NCBIfam" id="TIGR02669">
    <property type="entry name" value="SpoIID_LytB"/>
    <property type="match status" value="1"/>
</dbReference>
<dbReference type="InterPro" id="IPR051922">
    <property type="entry name" value="Bact_Sporulation_Assoc"/>
</dbReference>
<feature type="domain" description="SPOR" evidence="2">
    <location>
        <begin position="85"/>
        <end position="143"/>
    </location>
</feature>
<dbReference type="GO" id="GO:0030288">
    <property type="term" value="C:outer membrane-bounded periplasmic space"/>
    <property type="evidence" value="ECO:0007669"/>
    <property type="project" value="TreeGrafter"/>
</dbReference>
<dbReference type="Proteomes" id="UP000671913">
    <property type="component" value="Chromosome"/>
</dbReference>
<dbReference type="PANTHER" id="PTHR30032:SF4">
    <property type="entry name" value="AMIDASE ENHANCER"/>
    <property type="match status" value="1"/>
</dbReference>
<dbReference type="RefSeq" id="WP_284679414.1">
    <property type="nucleotide sequence ID" value="NZ_CP060096.1"/>
</dbReference>
<evidence type="ECO:0000259" key="3">
    <source>
        <dbReference type="Pfam" id="PF08486"/>
    </source>
</evidence>
<dbReference type="GO" id="GO:0042834">
    <property type="term" value="F:peptidoglycan binding"/>
    <property type="evidence" value="ECO:0007669"/>
    <property type="project" value="InterPro"/>
</dbReference>
<dbReference type="InterPro" id="IPR007730">
    <property type="entry name" value="SPOR-like_dom"/>
</dbReference>
<evidence type="ECO:0000313" key="4">
    <source>
        <dbReference type="EMBL" id="QSZ26732.1"/>
    </source>
</evidence>
<dbReference type="Pfam" id="PF05036">
    <property type="entry name" value="SPOR"/>
    <property type="match status" value="1"/>
</dbReference>
<reference evidence="4" key="1">
    <citation type="submission" date="2020-08" db="EMBL/GenBank/DDBJ databases">
        <title>Genomic insights into the carbon and energy metabolism of the first obligate autotrophic acetogenic bacterium Aceticella autotrophica gen. nov., sp. nov.</title>
        <authorList>
            <person name="Toshchakov S.V."/>
            <person name="Elcheninov A.G."/>
            <person name="Kublanov I.V."/>
            <person name="Frolov E.N."/>
            <person name="Lebedinsky A.V."/>
        </authorList>
    </citation>
    <scope>NUCLEOTIDE SEQUENCE</scope>
    <source>
        <strain evidence="4">3443-3Ac</strain>
    </source>
</reference>
<dbReference type="InterPro" id="IPR013693">
    <property type="entry name" value="SpoIID/LytB_N"/>
</dbReference>
<gene>
    <name evidence="4" type="ORF">ACETAC_07475</name>
</gene>
<dbReference type="EMBL" id="CP060096">
    <property type="protein sequence ID" value="QSZ26732.1"/>
    <property type="molecule type" value="Genomic_DNA"/>
</dbReference>
<feature type="chain" id="PRO_5036686175" evidence="1">
    <location>
        <begin position="28"/>
        <end position="527"/>
    </location>
</feature>
<dbReference type="AlphaFoldDB" id="A0A975AUK7"/>
<keyword evidence="5" id="KW-1185">Reference proteome</keyword>
<dbReference type="PANTHER" id="PTHR30032">
    <property type="entry name" value="N-ACETYLMURAMOYL-L-ALANINE AMIDASE-RELATED"/>
    <property type="match status" value="1"/>
</dbReference>
<keyword evidence="1" id="KW-0732">Signal</keyword>
<feature type="domain" description="Sporulation stage II protein D amidase enhancer LytB N-terminal" evidence="3">
    <location>
        <begin position="206"/>
        <end position="295"/>
    </location>
</feature>
<dbReference type="Pfam" id="PF08486">
    <property type="entry name" value="SpoIID"/>
    <property type="match status" value="1"/>
</dbReference>
<evidence type="ECO:0000259" key="2">
    <source>
        <dbReference type="Pfam" id="PF05036"/>
    </source>
</evidence>
<organism evidence="4 5">
    <name type="scientific">Aceticella autotrophica</name>
    <dbReference type="NCBI Taxonomy" id="2755338"/>
    <lineage>
        <taxon>Bacteria</taxon>
        <taxon>Bacillati</taxon>
        <taxon>Bacillota</taxon>
        <taxon>Clostridia</taxon>
        <taxon>Thermoanaerobacterales</taxon>
        <taxon>Thermoanaerobacteraceae</taxon>
        <taxon>Aceticella</taxon>
    </lineage>
</organism>
<sequence length="527" mass="58515">MSFKKIAAAVLVCAIILSILPFGDVNADVHLPSLIRIGLYYASSAKAVYQLSSESGYKIAYQDNNGNIKYIYNINAKDISINKDDNFYLMAGTYNDQAGVDDALSKITLKVPNSLVGYDGNYHIFIGPYTNQNDASLAMKAFAVSYSDIKLVKPDVNISILQNNKNIFLFCIKDFMYISKISTDPTMLINSKAYRGIFGFKRQTGSDMTAINVLTLEEYLYGVVPSEMPASWNIEALKAQAVASRTYAAKNTGKYSKYGFDLTDDVFCQVYKGYSNEYSNSNRAVDATKGVVAIYKGSLIDALFHSHSGGFTEDSENYFDNDVPYLKAVEDKYVFGYNKSDDRWSVNFSKDQIKQKLLCKKQDIGDIVDIKVTGKSWTGRATEVTLYGTNGNYVLRKSKIRDFFDVKSTMLTIDGIKTANDSNVYIQSNVDTVQKVLNGCYVVTANGTTQIKSDIVYLIGQNGIKQINNQKAASDVYIINGSGNGHGIGLSQYGARGMADNGYNYIDILKYYYKGIDLFDTINNKTL</sequence>
<accession>A0A975AUK7</accession>
<evidence type="ECO:0000313" key="5">
    <source>
        <dbReference type="Proteomes" id="UP000671913"/>
    </source>
</evidence>
<proteinExistence type="predicted"/>
<feature type="signal peptide" evidence="1">
    <location>
        <begin position="1"/>
        <end position="27"/>
    </location>
</feature>
<dbReference type="InterPro" id="IPR013486">
    <property type="entry name" value="SpoIID/LytB"/>
</dbReference>